<dbReference type="AlphaFoldDB" id="A0A0W8FYF5"/>
<reference evidence="1" key="1">
    <citation type="journal article" date="2015" name="Proc. Natl. Acad. Sci. U.S.A.">
        <title>Networks of energetic and metabolic interactions define dynamics in microbial communities.</title>
        <authorList>
            <person name="Embree M."/>
            <person name="Liu J.K."/>
            <person name="Al-Bassam M.M."/>
            <person name="Zengler K."/>
        </authorList>
    </citation>
    <scope>NUCLEOTIDE SEQUENCE</scope>
</reference>
<dbReference type="EMBL" id="LNQE01000580">
    <property type="protein sequence ID" value="KUG25892.1"/>
    <property type="molecule type" value="Genomic_DNA"/>
</dbReference>
<proteinExistence type="predicted"/>
<comment type="caution">
    <text evidence="1">The sequence shown here is derived from an EMBL/GenBank/DDBJ whole genome shotgun (WGS) entry which is preliminary data.</text>
</comment>
<gene>
    <name evidence="1" type="ORF">ASZ90_004279</name>
</gene>
<protein>
    <submittedName>
        <fullName evidence="1">Uncharacterized protein</fullName>
    </submittedName>
</protein>
<evidence type="ECO:0000313" key="1">
    <source>
        <dbReference type="EMBL" id="KUG25892.1"/>
    </source>
</evidence>
<accession>A0A0W8FYF5</accession>
<name>A0A0W8FYF5_9ZZZZ</name>
<organism evidence="1">
    <name type="scientific">hydrocarbon metagenome</name>
    <dbReference type="NCBI Taxonomy" id="938273"/>
    <lineage>
        <taxon>unclassified sequences</taxon>
        <taxon>metagenomes</taxon>
        <taxon>ecological metagenomes</taxon>
    </lineage>
</organism>
<sequence>MKYEPLKFKFLPEDKIFCTFQIKRSEDEYDQYNFTTVDKPAPGLLNQSLLFRKYVLNLCELPESEEEIHKLEIKSFSFSWSGEKHIMGCTISASRKLSGSNSPLILNTPHKIEDFHADNGDTKQLLPRNMVNDIYELMLHINSFIDGEREQLDLFSELIAMRKKAG</sequence>